<reference evidence="2" key="1">
    <citation type="submission" date="2021-02" db="EMBL/GenBank/DDBJ databases">
        <title>Leucobacter sp. CX169.</title>
        <authorList>
            <person name="Cheng Y."/>
        </authorList>
    </citation>
    <scope>NUCLEOTIDE SEQUENCE [LARGE SCALE GENOMIC DNA]</scope>
    <source>
        <strain evidence="2">JY899</strain>
    </source>
</reference>
<dbReference type="Proteomes" id="UP000705983">
    <property type="component" value="Unassembled WGS sequence"/>
</dbReference>
<name>A0ABS2THM6_9ACTO</name>
<dbReference type="EMBL" id="JAFFJS010000007">
    <property type="protein sequence ID" value="MBM9434166.1"/>
    <property type="molecule type" value="Genomic_DNA"/>
</dbReference>
<gene>
    <name evidence="1" type="ORF">JVW63_10720</name>
</gene>
<proteinExistence type="predicted"/>
<keyword evidence="2" id="KW-1185">Reference proteome</keyword>
<organism evidence="1 2">
    <name type="scientific">Flaviflexus equikiangi</name>
    <dbReference type="NCBI Taxonomy" id="2758573"/>
    <lineage>
        <taxon>Bacteria</taxon>
        <taxon>Bacillati</taxon>
        <taxon>Actinomycetota</taxon>
        <taxon>Actinomycetes</taxon>
        <taxon>Actinomycetales</taxon>
        <taxon>Actinomycetaceae</taxon>
        <taxon>Flaviflexus</taxon>
    </lineage>
</organism>
<accession>A0ABS2THM6</accession>
<protein>
    <submittedName>
        <fullName evidence="1">Uncharacterized protein</fullName>
    </submittedName>
</protein>
<dbReference type="RefSeq" id="WP_187997159.1">
    <property type="nucleotide sequence ID" value="NZ_JACEXG010000007.1"/>
</dbReference>
<evidence type="ECO:0000313" key="2">
    <source>
        <dbReference type="Proteomes" id="UP000705983"/>
    </source>
</evidence>
<comment type="caution">
    <text evidence="1">The sequence shown here is derived from an EMBL/GenBank/DDBJ whole genome shotgun (WGS) entry which is preliminary data.</text>
</comment>
<evidence type="ECO:0000313" key="1">
    <source>
        <dbReference type="EMBL" id="MBM9434166.1"/>
    </source>
</evidence>
<sequence>MTVIVILLIVGGLGYFGWEVWRTVSSIWRSIARFLDSLGKSADRMARIEAPIIPAPAAETPRQTRARIALERDCRRHERLTRTIERWGHIYHG</sequence>